<evidence type="ECO:0008006" key="4">
    <source>
        <dbReference type="Google" id="ProtNLM"/>
    </source>
</evidence>
<dbReference type="OrthoDB" id="432483at2759"/>
<organism evidence="2 3">
    <name type="scientific">Absidia repens</name>
    <dbReference type="NCBI Taxonomy" id="90262"/>
    <lineage>
        <taxon>Eukaryota</taxon>
        <taxon>Fungi</taxon>
        <taxon>Fungi incertae sedis</taxon>
        <taxon>Mucoromycota</taxon>
        <taxon>Mucoromycotina</taxon>
        <taxon>Mucoromycetes</taxon>
        <taxon>Mucorales</taxon>
        <taxon>Cunninghamellaceae</taxon>
        <taxon>Absidia</taxon>
    </lineage>
</organism>
<feature type="region of interest" description="Disordered" evidence="1">
    <location>
        <begin position="51"/>
        <end position="71"/>
    </location>
</feature>
<name>A0A1X2IV18_9FUNG</name>
<accession>A0A1X2IV18</accession>
<keyword evidence="3" id="KW-1185">Reference proteome</keyword>
<sequence>MSYPPCYLNKCIDIVIQSGASEIKYHPFFKSINFALLRHLEPPILSLINSPDDKDQVMAPEPSSDPQDKIQSYNYSPFENFNSITLHRDNDSYY</sequence>
<evidence type="ECO:0000256" key="1">
    <source>
        <dbReference type="SAM" id="MobiDB-lite"/>
    </source>
</evidence>
<dbReference type="STRING" id="90262.A0A1X2IV18"/>
<evidence type="ECO:0000313" key="3">
    <source>
        <dbReference type="Proteomes" id="UP000193560"/>
    </source>
</evidence>
<protein>
    <recommendedName>
        <fullName evidence="4">AGC-kinase C-terminal domain-containing protein</fullName>
    </recommendedName>
</protein>
<gene>
    <name evidence="2" type="ORF">BCR42DRAFT_433953</name>
</gene>
<dbReference type="AlphaFoldDB" id="A0A1X2IV18"/>
<reference evidence="2 3" key="1">
    <citation type="submission" date="2016-07" db="EMBL/GenBank/DDBJ databases">
        <title>Pervasive Adenine N6-methylation of Active Genes in Fungi.</title>
        <authorList>
            <consortium name="DOE Joint Genome Institute"/>
            <person name="Mondo S.J."/>
            <person name="Dannebaum R.O."/>
            <person name="Kuo R.C."/>
            <person name="Labutti K."/>
            <person name="Haridas S."/>
            <person name="Kuo A."/>
            <person name="Salamov A."/>
            <person name="Ahrendt S.R."/>
            <person name="Lipzen A."/>
            <person name="Sullivan W."/>
            <person name="Andreopoulos W.B."/>
            <person name="Clum A."/>
            <person name="Lindquist E."/>
            <person name="Daum C."/>
            <person name="Ramamoorthy G.K."/>
            <person name="Gryganskyi A."/>
            <person name="Culley D."/>
            <person name="Magnuson J.K."/>
            <person name="James T.Y."/>
            <person name="O'Malley M.A."/>
            <person name="Stajich J.E."/>
            <person name="Spatafora J.W."/>
            <person name="Visel A."/>
            <person name="Grigoriev I.V."/>
        </authorList>
    </citation>
    <scope>NUCLEOTIDE SEQUENCE [LARGE SCALE GENOMIC DNA]</scope>
    <source>
        <strain evidence="2 3">NRRL 1336</strain>
    </source>
</reference>
<comment type="caution">
    <text evidence="2">The sequence shown here is derived from an EMBL/GenBank/DDBJ whole genome shotgun (WGS) entry which is preliminary data.</text>
</comment>
<proteinExistence type="predicted"/>
<evidence type="ECO:0000313" key="2">
    <source>
        <dbReference type="EMBL" id="ORZ22634.1"/>
    </source>
</evidence>
<dbReference type="Proteomes" id="UP000193560">
    <property type="component" value="Unassembled WGS sequence"/>
</dbReference>
<dbReference type="EMBL" id="MCGE01000004">
    <property type="protein sequence ID" value="ORZ22634.1"/>
    <property type="molecule type" value="Genomic_DNA"/>
</dbReference>